<dbReference type="EMBL" id="GBRH01275898">
    <property type="protein sequence ID" value="JAD21997.1"/>
    <property type="molecule type" value="Transcribed_RNA"/>
</dbReference>
<evidence type="ECO:0000313" key="1">
    <source>
        <dbReference type="EMBL" id="JAD21997.1"/>
    </source>
</evidence>
<dbReference type="AlphaFoldDB" id="A0A0A8YFK9"/>
<proteinExistence type="predicted"/>
<sequence length="33" mass="3730">MIAKYVEPEAYTLLLECNQMIHGLPSTLETSFS</sequence>
<accession>A0A0A8YFK9</accession>
<organism evidence="1">
    <name type="scientific">Arundo donax</name>
    <name type="common">Giant reed</name>
    <name type="synonym">Donax arundinaceus</name>
    <dbReference type="NCBI Taxonomy" id="35708"/>
    <lineage>
        <taxon>Eukaryota</taxon>
        <taxon>Viridiplantae</taxon>
        <taxon>Streptophyta</taxon>
        <taxon>Embryophyta</taxon>
        <taxon>Tracheophyta</taxon>
        <taxon>Spermatophyta</taxon>
        <taxon>Magnoliopsida</taxon>
        <taxon>Liliopsida</taxon>
        <taxon>Poales</taxon>
        <taxon>Poaceae</taxon>
        <taxon>PACMAD clade</taxon>
        <taxon>Arundinoideae</taxon>
        <taxon>Arundineae</taxon>
        <taxon>Arundo</taxon>
    </lineage>
</organism>
<name>A0A0A8YFK9_ARUDO</name>
<reference evidence="1" key="1">
    <citation type="submission" date="2014-09" db="EMBL/GenBank/DDBJ databases">
        <authorList>
            <person name="Magalhaes I.L.F."/>
            <person name="Oliveira U."/>
            <person name="Santos F.R."/>
            <person name="Vidigal T.H.D.A."/>
            <person name="Brescovit A.D."/>
            <person name="Santos A.J."/>
        </authorList>
    </citation>
    <scope>NUCLEOTIDE SEQUENCE</scope>
    <source>
        <tissue evidence="1">Shoot tissue taken approximately 20 cm above the soil surface</tissue>
    </source>
</reference>
<reference evidence="1" key="2">
    <citation type="journal article" date="2015" name="Data Brief">
        <title>Shoot transcriptome of the giant reed, Arundo donax.</title>
        <authorList>
            <person name="Barrero R.A."/>
            <person name="Guerrero F.D."/>
            <person name="Moolhuijzen P."/>
            <person name="Goolsby J.A."/>
            <person name="Tidwell J."/>
            <person name="Bellgard S.E."/>
            <person name="Bellgard M.I."/>
        </authorList>
    </citation>
    <scope>NUCLEOTIDE SEQUENCE</scope>
    <source>
        <tissue evidence="1">Shoot tissue taken approximately 20 cm above the soil surface</tissue>
    </source>
</reference>
<protein>
    <submittedName>
        <fullName evidence="1">Uncharacterized protein</fullName>
    </submittedName>
</protein>